<dbReference type="EMBL" id="CP045143">
    <property type="protein sequence ID" value="QFR22095.1"/>
    <property type="molecule type" value="Genomic_DNA"/>
</dbReference>
<reference evidence="1 4" key="2">
    <citation type="submission" date="2023-02" db="EMBL/GenBank/DDBJ databases">
        <title>The predominant lactic acid bacteria and yeasts involved in the spontaneous fermentation of millet during the production of the traditional porridge Hausa koko in Ghana.</title>
        <authorList>
            <person name="Atter A."/>
            <person name="Diaz M."/>
        </authorList>
    </citation>
    <scope>NUCLEOTIDE SEQUENCE [LARGE SCALE GENOMIC DNA]</scope>
    <source>
        <strain evidence="1 4">FI11640</strain>
    </source>
</reference>
<evidence type="ECO:0000313" key="2">
    <source>
        <dbReference type="EMBL" id="QFR22095.1"/>
    </source>
</evidence>
<name>A0A5P8M1D2_9LACO</name>
<keyword evidence="4" id="KW-1185">Reference proteome</keyword>
<organism evidence="2 3">
    <name type="scientific">Schleiferilactobacillus harbinensis</name>
    <dbReference type="NCBI Taxonomy" id="304207"/>
    <lineage>
        <taxon>Bacteria</taxon>
        <taxon>Bacillati</taxon>
        <taxon>Bacillota</taxon>
        <taxon>Bacilli</taxon>
        <taxon>Lactobacillales</taxon>
        <taxon>Lactobacillaceae</taxon>
        <taxon>Schleiferilactobacillus</taxon>
    </lineage>
</organism>
<proteinExistence type="predicted"/>
<evidence type="ECO:0000313" key="3">
    <source>
        <dbReference type="Proteomes" id="UP000326779"/>
    </source>
</evidence>
<protein>
    <submittedName>
        <fullName evidence="2">Uncharacterized protein</fullName>
    </submittedName>
</protein>
<dbReference type="EMBL" id="JAQSGK010000024">
    <property type="protein sequence ID" value="MEE6716000.1"/>
    <property type="molecule type" value="Genomic_DNA"/>
</dbReference>
<reference evidence="2 3" key="1">
    <citation type="submission" date="2019-10" db="EMBL/GenBank/DDBJ databases">
        <title>The completed genome of Lactobacillus harbinensis M1.</title>
        <authorList>
            <person name="Zheng Y."/>
        </authorList>
    </citation>
    <scope>NUCLEOTIDE SEQUENCE [LARGE SCALE GENOMIC DNA]</scope>
    <source>
        <strain evidence="2 3">M1</strain>
    </source>
</reference>
<dbReference type="AlphaFoldDB" id="A0A5P8M1D2"/>
<sequence length="115" mass="12457">MPIKTTVISTDKDKMTDALGEYLRLNFTDQRFARVTDRYEGVTEILDTTGVQDELAEIIGYYPEATETQLTATQVSATKTVTLTLTVVFPDVAGPGTETIQVPLTVAEPAAEAEG</sequence>
<accession>A0A5P8M1D2</accession>
<dbReference type="RefSeq" id="WP_152260051.1">
    <property type="nucleotide sequence ID" value="NZ_CAUFDJ010000009.1"/>
</dbReference>
<evidence type="ECO:0000313" key="4">
    <source>
        <dbReference type="Proteomes" id="UP001330016"/>
    </source>
</evidence>
<dbReference type="Proteomes" id="UP001330016">
    <property type="component" value="Unassembled WGS sequence"/>
</dbReference>
<dbReference type="Proteomes" id="UP000326779">
    <property type="component" value="Chromosome"/>
</dbReference>
<dbReference type="KEGG" id="lhb:D1010_00785"/>
<gene>
    <name evidence="2" type="ORF">D1010_00785</name>
    <name evidence="1" type="ORF">PS435_09025</name>
</gene>
<evidence type="ECO:0000313" key="1">
    <source>
        <dbReference type="EMBL" id="MEE6716000.1"/>
    </source>
</evidence>